<evidence type="ECO:0000313" key="5">
    <source>
        <dbReference type="EMBL" id="KAK7695814.1"/>
    </source>
</evidence>
<dbReference type="AlphaFoldDB" id="A0AAW0H015"/>
<dbReference type="EMBL" id="JASBNA010000001">
    <property type="protein sequence ID" value="KAK7695814.1"/>
    <property type="molecule type" value="Genomic_DNA"/>
</dbReference>
<sequence length="344" mass="36840">MLSVRGVDVRRASVIFKLFDPCTHSRSLHSLPTSSKMVAAVPPTGVLVAAVCFMKENEDLDRDAIIAHTSRLAKSGISAILVQGDNGEAGLLSDEERIEVIRLTRKTLDEQGFSNIPVIAGASAPSVRGTIKLCTDASEAGAAFVLVLAPVAWPRKPTTEDAIESYSQVADASPAPLIIYNFPPVVGGLNLDSDDITRLAQHPNIVGVKLADGEMGKLHRLTSIFTPSQFGIYTSTVDCLTHGLLSGCSGAMAAFPNVTPKLVVRLYELFKAGQVKEAMELQTKLAWAEWNAVKIGKLSVLKAVLSYGGTTVRRPLKSIDRNDLAKSEHMKAIAEVIALELELA</sequence>
<proteinExistence type="inferred from homology"/>
<organism evidence="5 6">
    <name type="scientific">Cerrena zonata</name>
    <dbReference type="NCBI Taxonomy" id="2478898"/>
    <lineage>
        <taxon>Eukaryota</taxon>
        <taxon>Fungi</taxon>
        <taxon>Dikarya</taxon>
        <taxon>Basidiomycota</taxon>
        <taxon>Agaricomycotina</taxon>
        <taxon>Agaricomycetes</taxon>
        <taxon>Polyporales</taxon>
        <taxon>Cerrenaceae</taxon>
        <taxon>Cerrena</taxon>
    </lineage>
</organism>
<feature type="active site" description="Schiff-base intermediate with substrate" evidence="3">
    <location>
        <position position="209"/>
    </location>
</feature>
<comment type="similarity">
    <text evidence="2">Belongs to the DapA family.</text>
</comment>
<name>A0AAW0H015_9APHY</name>
<evidence type="ECO:0008006" key="7">
    <source>
        <dbReference type="Google" id="ProtNLM"/>
    </source>
</evidence>
<reference evidence="5 6" key="1">
    <citation type="submission" date="2022-09" db="EMBL/GenBank/DDBJ databases">
        <authorList>
            <person name="Palmer J.M."/>
        </authorList>
    </citation>
    <scope>NUCLEOTIDE SEQUENCE [LARGE SCALE GENOMIC DNA]</scope>
    <source>
        <strain evidence="5 6">DSM 7382</strain>
    </source>
</reference>
<keyword evidence="6" id="KW-1185">Reference proteome</keyword>
<dbReference type="Proteomes" id="UP001385951">
    <property type="component" value="Unassembled WGS sequence"/>
</dbReference>
<dbReference type="SUPFAM" id="SSF51569">
    <property type="entry name" value="Aldolase"/>
    <property type="match status" value="1"/>
</dbReference>
<evidence type="ECO:0000313" key="6">
    <source>
        <dbReference type="Proteomes" id="UP001385951"/>
    </source>
</evidence>
<dbReference type="PANTHER" id="PTHR12128:SF66">
    <property type="entry name" value="4-HYDROXY-2-OXOGLUTARATE ALDOLASE, MITOCHONDRIAL"/>
    <property type="match status" value="1"/>
</dbReference>
<dbReference type="PIRSF" id="PIRSF001365">
    <property type="entry name" value="DHDPS"/>
    <property type="match status" value="1"/>
</dbReference>
<protein>
    <recommendedName>
        <fullName evidence="7">Dihydrodipicolinate synthase</fullName>
    </recommendedName>
</protein>
<evidence type="ECO:0000256" key="4">
    <source>
        <dbReference type="PIRSR" id="PIRSR001365-2"/>
    </source>
</evidence>
<dbReference type="InterPro" id="IPR013785">
    <property type="entry name" value="Aldolase_TIM"/>
</dbReference>
<dbReference type="CDD" id="cd00408">
    <property type="entry name" value="DHDPS-like"/>
    <property type="match status" value="1"/>
</dbReference>
<dbReference type="GO" id="GO:0008840">
    <property type="term" value="F:4-hydroxy-tetrahydrodipicolinate synthase activity"/>
    <property type="evidence" value="ECO:0007669"/>
    <property type="project" value="TreeGrafter"/>
</dbReference>
<gene>
    <name evidence="5" type="ORF">QCA50_000452</name>
</gene>
<evidence type="ECO:0000256" key="1">
    <source>
        <dbReference type="ARBA" id="ARBA00023239"/>
    </source>
</evidence>
<dbReference type="Pfam" id="PF00701">
    <property type="entry name" value="DHDPS"/>
    <property type="match status" value="1"/>
</dbReference>
<feature type="active site" description="Proton donor/acceptor" evidence="3">
    <location>
        <position position="180"/>
    </location>
</feature>
<comment type="caution">
    <text evidence="5">The sequence shown here is derived from an EMBL/GenBank/DDBJ whole genome shotgun (WGS) entry which is preliminary data.</text>
</comment>
<dbReference type="SMART" id="SM01130">
    <property type="entry name" value="DHDPS"/>
    <property type="match status" value="1"/>
</dbReference>
<evidence type="ECO:0000256" key="3">
    <source>
        <dbReference type="PIRSR" id="PIRSR001365-1"/>
    </source>
</evidence>
<feature type="binding site" evidence="4">
    <location>
        <position position="252"/>
    </location>
    <ligand>
        <name>pyruvate</name>
        <dbReference type="ChEBI" id="CHEBI:15361"/>
    </ligand>
</feature>
<evidence type="ECO:0000256" key="2">
    <source>
        <dbReference type="PIRNR" id="PIRNR001365"/>
    </source>
</evidence>
<dbReference type="PRINTS" id="PR00146">
    <property type="entry name" value="DHPICSNTHASE"/>
</dbReference>
<dbReference type="PANTHER" id="PTHR12128">
    <property type="entry name" value="DIHYDRODIPICOLINATE SYNTHASE"/>
    <property type="match status" value="1"/>
</dbReference>
<keyword evidence="1 2" id="KW-0456">Lyase</keyword>
<dbReference type="InterPro" id="IPR002220">
    <property type="entry name" value="DapA-like"/>
</dbReference>
<dbReference type="Gene3D" id="3.20.20.70">
    <property type="entry name" value="Aldolase class I"/>
    <property type="match status" value="1"/>
</dbReference>
<accession>A0AAW0H015</accession>